<dbReference type="GO" id="GO:0110051">
    <property type="term" value="P:metabolite repair"/>
    <property type="evidence" value="ECO:0007669"/>
    <property type="project" value="TreeGrafter"/>
</dbReference>
<evidence type="ECO:0000256" key="20">
    <source>
        <dbReference type="ARBA" id="ARBA00049209"/>
    </source>
</evidence>
<evidence type="ECO:0000256" key="5">
    <source>
        <dbReference type="ARBA" id="ARBA00009524"/>
    </source>
</evidence>
<evidence type="ECO:0000256" key="6">
    <source>
        <dbReference type="ARBA" id="ARBA00012228"/>
    </source>
</evidence>
<gene>
    <name evidence="23" type="ORF">UFOPK1421_00219</name>
    <name evidence="24" type="ORF">UFOPK1820_00089</name>
    <name evidence="25" type="ORF">UFOPK2921_00781</name>
</gene>
<dbReference type="InterPro" id="IPR030677">
    <property type="entry name" value="Nnr"/>
</dbReference>
<comment type="similarity">
    <text evidence="4">In the N-terminal section; belongs to the NnrE/AIBP family.</text>
</comment>
<dbReference type="AlphaFoldDB" id="A0A6J6B649"/>
<keyword evidence="8" id="KW-0479">Metal-binding</keyword>
<comment type="function">
    <text evidence="17">Bifunctional enzyme that catalyzes the epimerization of the S- and R-forms of NAD(P)HX and the dehydration of the S-form of NAD(P)HX at the expense of ADP, which is converted to AMP. This allows the repair of both epimers of NAD(P)HX, a damaged form of NAD(P)H that is a result of enzymatic or heat-dependent hydration.</text>
</comment>
<comment type="catalytic activity">
    <reaction evidence="2">
        <text>(6R)-NADPHX = (6S)-NADPHX</text>
        <dbReference type="Rhea" id="RHEA:32227"/>
        <dbReference type="ChEBI" id="CHEBI:64076"/>
        <dbReference type="ChEBI" id="CHEBI:64077"/>
        <dbReference type="EC" id="5.1.99.6"/>
    </reaction>
</comment>
<comment type="similarity">
    <text evidence="5">In the C-terminal section; belongs to the NnrD/CARKD family.</text>
</comment>
<dbReference type="InterPro" id="IPR036652">
    <property type="entry name" value="YjeF_N_dom_sf"/>
</dbReference>
<evidence type="ECO:0000259" key="21">
    <source>
        <dbReference type="PROSITE" id="PS51383"/>
    </source>
</evidence>
<dbReference type="Pfam" id="PF03853">
    <property type="entry name" value="YjeF_N"/>
    <property type="match status" value="2"/>
</dbReference>
<evidence type="ECO:0000256" key="13">
    <source>
        <dbReference type="ARBA" id="ARBA00023027"/>
    </source>
</evidence>
<dbReference type="EMBL" id="CAEZZV010000087">
    <property type="protein sequence ID" value="CAB4779609.1"/>
    <property type="molecule type" value="Genomic_DNA"/>
</dbReference>
<evidence type="ECO:0000256" key="3">
    <source>
        <dbReference type="ARBA" id="ARBA00001958"/>
    </source>
</evidence>
<accession>A0A6J6B649</accession>
<dbReference type="GO" id="GO:0005524">
    <property type="term" value="F:ATP binding"/>
    <property type="evidence" value="ECO:0007669"/>
    <property type="project" value="UniProtKB-KW"/>
</dbReference>
<feature type="domain" description="YjeF N-terminal" evidence="22">
    <location>
        <begin position="10"/>
        <end position="180"/>
    </location>
</feature>
<reference evidence="23" key="1">
    <citation type="submission" date="2020-05" db="EMBL/GenBank/DDBJ databases">
        <authorList>
            <person name="Chiriac C."/>
            <person name="Salcher M."/>
            <person name="Ghai R."/>
            <person name="Kavagutti S V."/>
        </authorList>
    </citation>
    <scope>NUCLEOTIDE SEQUENCE</scope>
</reference>
<sequence length="467" mass="48825">MRPVLTPKQMRVLDSETVTAGTPIDVLIGRAGAAVARTAKRMMGGLYGRTVVVVVGKGNNGADGRMAARLLADQGVRVHVLDAQQMPLRLPVSDLIIDAAFGTGFRGEWNPPATHGIPVLAVDIPSGVDGLTGLAVGDTWQATRTVTFVALKPGLLLGVGRALSGDIELIDIGINLGMGNVDINEVELADVSAWIPARPFDSHKWKTGLYALAGSTGMMGAANLSVAAAMRCGAGIVHLASPGIVHDRTTPTEVVRRSLSAFSWSEDVLEDVHRFKSMVVGPGLGRDEGTVSETRRVIAEAQVPMVIDGDGLFAVAWGGDGARNIVRTRSAETVLTPHDGEYQTLLGYAPSPDRIASARRLAIDTNCVCLLKGTTTVIAEPSGEVLMVTNGDQKLATAGTGDVLAGIIGGLMAQGLEAFHAAACGAWIHGHAASLFSFDEGLIASDLLDLIASALSEIRRVAKQDER</sequence>
<dbReference type="SUPFAM" id="SSF64153">
    <property type="entry name" value="YjeF N-terminal domain-like"/>
    <property type="match status" value="1"/>
</dbReference>
<evidence type="ECO:0000313" key="25">
    <source>
        <dbReference type="EMBL" id="CAB4779609.1"/>
    </source>
</evidence>
<evidence type="ECO:0000256" key="12">
    <source>
        <dbReference type="ARBA" id="ARBA00022958"/>
    </source>
</evidence>
<dbReference type="PROSITE" id="PS51383">
    <property type="entry name" value="YJEF_C_3"/>
    <property type="match status" value="1"/>
</dbReference>
<keyword evidence="11" id="KW-0521">NADP</keyword>
<comment type="catalytic activity">
    <reaction evidence="19">
        <text>(6S)-NADHX + ADP = AMP + phosphate + NADH + H(+)</text>
        <dbReference type="Rhea" id="RHEA:32223"/>
        <dbReference type="ChEBI" id="CHEBI:15378"/>
        <dbReference type="ChEBI" id="CHEBI:43474"/>
        <dbReference type="ChEBI" id="CHEBI:57945"/>
        <dbReference type="ChEBI" id="CHEBI:64074"/>
        <dbReference type="ChEBI" id="CHEBI:456215"/>
        <dbReference type="ChEBI" id="CHEBI:456216"/>
        <dbReference type="EC" id="4.2.1.136"/>
    </reaction>
</comment>
<dbReference type="SUPFAM" id="SSF53613">
    <property type="entry name" value="Ribokinase-like"/>
    <property type="match status" value="1"/>
</dbReference>
<dbReference type="CDD" id="cd01171">
    <property type="entry name" value="YXKO-related"/>
    <property type="match status" value="1"/>
</dbReference>
<dbReference type="EC" id="4.2.1.136" evidence="7"/>
<evidence type="ECO:0000256" key="11">
    <source>
        <dbReference type="ARBA" id="ARBA00022857"/>
    </source>
</evidence>
<evidence type="ECO:0000256" key="19">
    <source>
        <dbReference type="ARBA" id="ARBA00048238"/>
    </source>
</evidence>
<dbReference type="Pfam" id="PF01256">
    <property type="entry name" value="Carb_kinase"/>
    <property type="match status" value="1"/>
</dbReference>
<dbReference type="PROSITE" id="PS01050">
    <property type="entry name" value="YJEF_C_2"/>
    <property type="match status" value="1"/>
</dbReference>
<dbReference type="HAMAP" id="MF_01965">
    <property type="entry name" value="NADHX_dehydratase"/>
    <property type="match status" value="1"/>
</dbReference>
<dbReference type="PANTHER" id="PTHR12592">
    <property type="entry name" value="ATP-DEPENDENT (S)-NAD(P)H-HYDRATE DEHYDRATASE FAMILY MEMBER"/>
    <property type="match status" value="1"/>
</dbReference>
<dbReference type="InterPro" id="IPR029056">
    <property type="entry name" value="Ribokinase-like"/>
</dbReference>
<evidence type="ECO:0000313" key="24">
    <source>
        <dbReference type="EMBL" id="CAB4589856.1"/>
    </source>
</evidence>
<evidence type="ECO:0000256" key="1">
    <source>
        <dbReference type="ARBA" id="ARBA00000013"/>
    </source>
</evidence>
<proteinExistence type="inferred from homology"/>
<evidence type="ECO:0000256" key="10">
    <source>
        <dbReference type="ARBA" id="ARBA00022840"/>
    </source>
</evidence>
<evidence type="ECO:0000256" key="18">
    <source>
        <dbReference type="ARBA" id="ARBA00032624"/>
    </source>
</evidence>
<keyword evidence="16" id="KW-0511">Multifunctional enzyme</keyword>
<evidence type="ECO:0000256" key="17">
    <source>
        <dbReference type="ARBA" id="ARBA00025153"/>
    </source>
</evidence>
<evidence type="ECO:0000256" key="7">
    <source>
        <dbReference type="ARBA" id="ARBA00013129"/>
    </source>
</evidence>
<evidence type="ECO:0000313" key="23">
    <source>
        <dbReference type="EMBL" id="CAB4534164.1"/>
    </source>
</evidence>
<comment type="cofactor">
    <cofactor evidence="3">
        <name>K(+)</name>
        <dbReference type="ChEBI" id="CHEBI:29103"/>
    </cofactor>
</comment>
<evidence type="ECO:0000256" key="2">
    <source>
        <dbReference type="ARBA" id="ARBA00000909"/>
    </source>
</evidence>
<dbReference type="EMBL" id="CAEZUK010000006">
    <property type="protein sequence ID" value="CAB4589856.1"/>
    <property type="molecule type" value="Genomic_DNA"/>
</dbReference>
<dbReference type="EC" id="5.1.99.6" evidence="6"/>
<dbReference type="InterPro" id="IPR004443">
    <property type="entry name" value="YjeF_N_dom"/>
</dbReference>
<dbReference type="PIRSF" id="PIRSF017184">
    <property type="entry name" value="Nnr"/>
    <property type="match status" value="1"/>
</dbReference>
<dbReference type="GO" id="GO:0052856">
    <property type="term" value="F:NAD(P)HX epimerase activity"/>
    <property type="evidence" value="ECO:0007669"/>
    <property type="project" value="UniProtKB-EC"/>
</dbReference>
<organism evidence="23">
    <name type="scientific">freshwater metagenome</name>
    <dbReference type="NCBI Taxonomy" id="449393"/>
    <lineage>
        <taxon>unclassified sequences</taxon>
        <taxon>metagenomes</taxon>
        <taxon>ecological metagenomes</taxon>
    </lineage>
</organism>
<protein>
    <recommendedName>
        <fullName evidence="18">Nicotinamide nucleotide repair protein</fullName>
        <ecNumber evidence="7">4.2.1.136</ecNumber>
        <ecNumber evidence="6">5.1.99.6</ecNumber>
    </recommendedName>
</protein>
<name>A0A6J6B649_9ZZZZ</name>
<keyword evidence="14" id="KW-0413">Isomerase</keyword>
<dbReference type="Gene3D" id="3.40.1190.20">
    <property type="match status" value="1"/>
</dbReference>
<keyword evidence="12" id="KW-0630">Potassium</keyword>
<evidence type="ECO:0000256" key="14">
    <source>
        <dbReference type="ARBA" id="ARBA00023235"/>
    </source>
</evidence>
<dbReference type="EMBL" id="CAEZSL010000014">
    <property type="protein sequence ID" value="CAB4534164.1"/>
    <property type="molecule type" value="Genomic_DNA"/>
</dbReference>
<dbReference type="InterPro" id="IPR000631">
    <property type="entry name" value="CARKD"/>
</dbReference>
<evidence type="ECO:0000256" key="9">
    <source>
        <dbReference type="ARBA" id="ARBA00022741"/>
    </source>
</evidence>
<dbReference type="HAMAP" id="MF_01966">
    <property type="entry name" value="NADHX_epimerase"/>
    <property type="match status" value="1"/>
</dbReference>
<evidence type="ECO:0000256" key="8">
    <source>
        <dbReference type="ARBA" id="ARBA00022723"/>
    </source>
</evidence>
<dbReference type="GO" id="GO:0052855">
    <property type="term" value="F:ADP-dependent NAD(P)H-hydrate dehydratase activity"/>
    <property type="evidence" value="ECO:0007669"/>
    <property type="project" value="UniProtKB-EC"/>
</dbReference>
<comment type="catalytic activity">
    <reaction evidence="20">
        <text>(6S)-NADPHX + ADP = AMP + phosphate + NADPH + H(+)</text>
        <dbReference type="Rhea" id="RHEA:32235"/>
        <dbReference type="ChEBI" id="CHEBI:15378"/>
        <dbReference type="ChEBI" id="CHEBI:43474"/>
        <dbReference type="ChEBI" id="CHEBI:57783"/>
        <dbReference type="ChEBI" id="CHEBI:64076"/>
        <dbReference type="ChEBI" id="CHEBI:456215"/>
        <dbReference type="ChEBI" id="CHEBI:456216"/>
        <dbReference type="EC" id="4.2.1.136"/>
    </reaction>
</comment>
<evidence type="ECO:0000259" key="22">
    <source>
        <dbReference type="PROSITE" id="PS51385"/>
    </source>
</evidence>
<evidence type="ECO:0000256" key="15">
    <source>
        <dbReference type="ARBA" id="ARBA00023239"/>
    </source>
</evidence>
<dbReference type="GO" id="GO:0046872">
    <property type="term" value="F:metal ion binding"/>
    <property type="evidence" value="ECO:0007669"/>
    <property type="project" value="UniProtKB-KW"/>
</dbReference>
<dbReference type="InterPro" id="IPR017953">
    <property type="entry name" value="Carbohydrate_kinase_pred_CS"/>
</dbReference>
<feature type="domain" description="YjeF C-terminal" evidence="21">
    <location>
        <begin position="187"/>
        <end position="458"/>
    </location>
</feature>
<keyword evidence="10" id="KW-0067">ATP-binding</keyword>
<dbReference type="PROSITE" id="PS51385">
    <property type="entry name" value="YJEF_N"/>
    <property type="match status" value="1"/>
</dbReference>
<evidence type="ECO:0000256" key="4">
    <source>
        <dbReference type="ARBA" id="ARBA00006001"/>
    </source>
</evidence>
<evidence type="ECO:0000256" key="16">
    <source>
        <dbReference type="ARBA" id="ARBA00023268"/>
    </source>
</evidence>
<keyword evidence="15" id="KW-0456">Lyase</keyword>
<keyword evidence="13" id="KW-0520">NAD</keyword>
<dbReference type="Gene3D" id="3.40.50.10260">
    <property type="entry name" value="YjeF N-terminal domain"/>
    <property type="match status" value="2"/>
</dbReference>
<keyword evidence="9" id="KW-0547">Nucleotide-binding</keyword>
<dbReference type="PANTHER" id="PTHR12592:SF0">
    <property type="entry name" value="ATP-DEPENDENT (S)-NAD(P)H-HYDRATE DEHYDRATASE"/>
    <property type="match status" value="1"/>
</dbReference>
<dbReference type="NCBIfam" id="TIGR00196">
    <property type="entry name" value="yjeF_cterm"/>
    <property type="match status" value="1"/>
</dbReference>
<comment type="catalytic activity">
    <reaction evidence="1">
        <text>(6R)-NADHX = (6S)-NADHX</text>
        <dbReference type="Rhea" id="RHEA:32215"/>
        <dbReference type="ChEBI" id="CHEBI:64074"/>
        <dbReference type="ChEBI" id="CHEBI:64075"/>
        <dbReference type="EC" id="5.1.99.6"/>
    </reaction>
</comment>